<name>A0AAV9D5I3_ACOCL</name>
<keyword evidence="2" id="KW-1185">Reference proteome</keyword>
<evidence type="ECO:0000313" key="1">
    <source>
        <dbReference type="EMBL" id="KAK1296102.1"/>
    </source>
</evidence>
<sequence>MAVMCTHSSLDGLTPRKFEMEQPMTSTADNVNRQPFAIGVASGVAARKSTICDMIIEQLHDQRVVLV</sequence>
<comment type="caution">
    <text evidence="1">The sequence shown here is derived from an EMBL/GenBank/DDBJ whole genome shotgun (WGS) entry which is preliminary data.</text>
</comment>
<proteinExistence type="predicted"/>
<gene>
    <name evidence="1" type="primary">UKL4</name>
    <name evidence="1" type="ORF">QJS10_CPB15g01814</name>
</gene>
<keyword evidence="1" id="KW-0808">Transferase</keyword>
<dbReference type="AlphaFoldDB" id="A0AAV9D5I3"/>
<organism evidence="1 2">
    <name type="scientific">Acorus calamus</name>
    <name type="common">Sweet flag</name>
    <dbReference type="NCBI Taxonomy" id="4465"/>
    <lineage>
        <taxon>Eukaryota</taxon>
        <taxon>Viridiplantae</taxon>
        <taxon>Streptophyta</taxon>
        <taxon>Embryophyta</taxon>
        <taxon>Tracheophyta</taxon>
        <taxon>Spermatophyta</taxon>
        <taxon>Magnoliopsida</taxon>
        <taxon>Liliopsida</taxon>
        <taxon>Acoraceae</taxon>
        <taxon>Acorus</taxon>
    </lineage>
</organism>
<dbReference type="Proteomes" id="UP001180020">
    <property type="component" value="Unassembled WGS sequence"/>
</dbReference>
<keyword evidence="1" id="KW-0418">Kinase</keyword>
<dbReference type="GO" id="GO:0016301">
    <property type="term" value="F:kinase activity"/>
    <property type="evidence" value="ECO:0007669"/>
    <property type="project" value="UniProtKB-KW"/>
</dbReference>
<evidence type="ECO:0000313" key="2">
    <source>
        <dbReference type="Proteomes" id="UP001180020"/>
    </source>
</evidence>
<protein>
    <submittedName>
        <fullName evidence="1">Uridine kinase-like protein 4</fullName>
    </submittedName>
</protein>
<accession>A0AAV9D5I3</accession>
<dbReference type="EMBL" id="JAUJYO010000015">
    <property type="protein sequence ID" value="KAK1296102.1"/>
    <property type="molecule type" value="Genomic_DNA"/>
</dbReference>
<reference evidence="1" key="2">
    <citation type="submission" date="2023-06" db="EMBL/GenBank/DDBJ databases">
        <authorList>
            <person name="Ma L."/>
            <person name="Liu K.-W."/>
            <person name="Li Z."/>
            <person name="Hsiao Y.-Y."/>
            <person name="Qi Y."/>
            <person name="Fu T."/>
            <person name="Tang G."/>
            <person name="Zhang D."/>
            <person name="Sun W.-H."/>
            <person name="Liu D.-K."/>
            <person name="Li Y."/>
            <person name="Chen G.-Z."/>
            <person name="Liu X.-D."/>
            <person name="Liao X.-Y."/>
            <person name="Jiang Y.-T."/>
            <person name="Yu X."/>
            <person name="Hao Y."/>
            <person name="Huang J."/>
            <person name="Zhao X.-W."/>
            <person name="Ke S."/>
            <person name="Chen Y.-Y."/>
            <person name="Wu W.-L."/>
            <person name="Hsu J.-L."/>
            <person name="Lin Y.-F."/>
            <person name="Huang M.-D."/>
            <person name="Li C.-Y."/>
            <person name="Huang L."/>
            <person name="Wang Z.-W."/>
            <person name="Zhao X."/>
            <person name="Zhong W.-Y."/>
            <person name="Peng D.-H."/>
            <person name="Ahmad S."/>
            <person name="Lan S."/>
            <person name="Zhang J.-S."/>
            <person name="Tsai W.-C."/>
            <person name="Van De Peer Y."/>
            <person name="Liu Z.-J."/>
        </authorList>
    </citation>
    <scope>NUCLEOTIDE SEQUENCE</scope>
    <source>
        <strain evidence="1">CP</strain>
        <tissue evidence="1">Leaves</tissue>
    </source>
</reference>
<reference evidence="1" key="1">
    <citation type="journal article" date="2023" name="Nat. Commun.">
        <title>Diploid and tetraploid genomes of Acorus and the evolution of monocots.</title>
        <authorList>
            <person name="Ma L."/>
            <person name="Liu K.W."/>
            <person name="Li Z."/>
            <person name="Hsiao Y.Y."/>
            <person name="Qi Y."/>
            <person name="Fu T."/>
            <person name="Tang G.D."/>
            <person name="Zhang D."/>
            <person name="Sun W.H."/>
            <person name="Liu D.K."/>
            <person name="Li Y."/>
            <person name="Chen G.Z."/>
            <person name="Liu X.D."/>
            <person name="Liao X.Y."/>
            <person name="Jiang Y.T."/>
            <person name="Yu X."/>
            <person name="Hao Y."/>
            <person name="Huang J."/>
            <person name="Zhao X.W."/>
            <person name="Ke S."/>
            <person name="Chen Y.Y."/>
            <person name="Wu W.L."/>
            <person name="Hsu J.L."/>
            <person name="Lin Y.F."/>
            <person name="Huang M.D."/>
            <person name="Li C.Y."/>
            <person name="Huang L."/>
            <person name="Wang Z.W."/>
            <person name="Zhao X."/>
            <person name="Zhong W.Y."/>
            <person name="Peng D.H."/>
            <person name="Ahmad S."/>
            <person name="Lan S."/>
            <person name="Zhang J.S."/>
            <person name="Tsai W.C."/>
            <person name="Van de Peer Y."/>
            <person name="Liu Z.J."/>
        </authorList>
    </citation>
    <scope>NUCLEOTIDE SEQUENCE</scope>
    <source>
        <strain evidence="1">CP</strain>
    </source>
</reference>